<dbReference type="Proteomes" id="UP000243406">
    <property type="component" value="Unassembled WGS sequence"/>
</dbReference>
<feature type="domain" description="NlpC/P60" evidence="7">
    <location>
        <begin position="141"/>
        <end position="304"/>
    </location>
</feature>
<dbReference type="OrthoDB" id="9808890at2"/>
<dbReference type="PROSITE" id="PS51781">
    <property type="entry name" value="SH3B"/>
    <property type="match status" value="1"/>
</dbReference>
<evidence type="ECO:0000256" key="2">
    <source>
        <dbReference type="ARBA" id="ARBA00022670"/>
    </source>
</evidence>
<proteinExistence type="inferred from homology"/>
<evidence type="ECO:0000256" key="1">
    <source>
        <dbReference type="ARBA" id="ARBA00007074"/>
    </source>
</evidence>
<keyword evidence="5" id="KW-0732">Signal</keyword>
<dbReference type="GO" id="GO:0008234">
    <property type="term" value="F:cysteine-type peptidase activity"/>
    <property type="evidence" value="ECO:0007669"/>
    <property type="project" value="UniProtKB-KW"/>
</dbReference>
<dbReference type="Pfam" id="PF00877">
    <property type="entry name" value="NLPC_P60"/>
    <property type="match status" value="2"/>
</dbReference>
<keyword evidence="2" id="KW-0645">Protease</keyword>
<evidence type="ECO:0000313" key="9">
    <source>
        <dbReference type="Proteomes" id="UP000243406"/>
    </source>
</evidence>
<dbReference type="InterPro" id="IPR000064">
    <property type="entry name" value="NLP_P60_dom"/>
</dbReference>
<dbReference type="InterPro" id="IPR038765">
    <property type="entry name" value="Papain-like_cys_pep_sf"/>
</dbReference>
<evidence type="ECO:0000313" key="8">
    <source>
        <dbReference type="EMBL" id="SKB25003.1"/>
    </source>
</evidence>
<dbReference type="SMART" id="SM00287">
    <property type="entry name" value="SH3b"/>
    <property type="match status" value="1"/>
</dbReference>
<comment type="similarity">
    <text evidence="1">Belongs to the peptidase C40 family.</text>
</comment>
<dbReference type="EMBL" id="FUYN01000001">
    <property type="protein sequence ID" value="SKB25003.1"/>
    <property type="molecule type" value="Genomic_DNA"/>
</dbReference>
<dbReference type="Pfam" id="PF08239">
    <property type="entry name" value="SH3_3"/>
    <property type="match status" value="1"/>
</dbReference>
<dbReference type="RefSeq" id="WP_079588233.1">
    <property type="nucleotide sequence ID" value="NZ_FUYN01000001.1"/>
</dbReference>
<evidence type="ECO:0000259" key="6">
    <source>
        <dbReference type="PROSITE" id="PS51781"/>
    </source>
</evidence>
<dbReference type="GO" id="GO:0006508">
    <property type="term" value="P:proteolysis"/>
    <property type="evidence" value="ECO:0007669"/>
    <property type="project" value="UniProtKB-KW"/>
</dbReference>
<gene>
    <name evidence="8" type="ORF">SAMN02745120_0232</name>
</gene>
<feature type="signal peptide" evidence="5">
    <location>
        <begin position="1"/>
        <end position="26"/>
    </location>
</feature>
<feature type="domain" description="SH3b" evidence="6">
    <location>
        <begin position="27"/>
        <end position="88"/>
    </location>
</feature>
<accession>A0A1T4ZRQ3</accession>
<name>A0A1T4ZRQ3_9FIRM</name>
<dbReference type="Gene3D" id="2.30.30.40">
    <property type="entry name" value="SH3 Domains"/>
    <property type="match status" value="1"/>
</dbReference>
<dbReference type="PROSITE" id="PS51935">
    <property type="entry name" value="NLPC_P60"/>
    <property type="match status" value="1"/>
</dbReference>
<dbReference type="AlphaFoldDB" id="A0A1T4ZRQ3"/>
<organism evidence="8 9">
    <name type="scientific">Acetoanaerobium noterae</name>
    <dbReference type="NCBI Taxonomy" id="745369"/>
    <lineage>
        <taxon>Bacteria</taxon>
        <taxon>Bacillati</taxon>
        <taxon>Bacillota</taxon>
        <taxon>Clostridia</taxon>
        <taxon>Peptostreptococcales</taxon>
        <taxon>Filifactoraceae</taxon>
        <taxon>Acetoanaerobium</taxon>
    </lineage>
</organism>
<dbReference type="InterPro" id="IPR003646">
    <property type="entry name" value="SH3-like_bac-type"/>
</dbReference>
<keyword evidence="9" id="KW-1185">Reference proteome</keyword>
<protein>
    <submittedName>
        <fullName evidence="8">NlpC/P60 family protein</fullName>
    </submittedName>
</protein>
<evidence type="ECO:0000259" key="7">
    <source>
        <dbReference type="PROSITE" id="PS51935"/>
    </source>
</evidence>
<evidence type="ECO:0000256" key="3">
    <source>
        <dbReference type="ARBA" id="ARBA00022801"/>
    </source>
</evidence>
<dbReference type="PANTHER" id="PTHR47053:SF1">
    <property type="entry name" value="MUREIN DD-ENDOPEPTIDASE MEPH-RELATED"/>
    <property type="match status" value="1"/>
</dbReference>
<dbReference type="InterPro" id="IPR051202">
    <property type="entry name" value="Peptidase_C40"/>
</dbReference>
<keyword evidence="3" id="KW-0378">Hydrolase</keyword>
<reference evidence="9" key="1">
    <citation type="submission" date="2017-02" db="EMBL/GenBank/DDBJ databases">
        <authorList>
            <person name="Varghese N."/>
            <person name="Submissions S."/>
        </authorList>
    </citation>
    <scope>NUCLEOTIDE SEQUENCE [LARGE SCALE GENOMIC DNA]</scope>
    <source>
        <strain evidence="9">ATCC 35199</strain>
    </source>
</reference>
<evidence type="ECO:0000256" key="4">
    <source>
        <dbReference type="ARBA" id="ARBA00022807"/>
    </source>
</evidence>
<feature type="chain" id="PRO_5010554649" evidence="5">
    <location>
        <begin position="27"/>
        <end position="304"/>
    </location>
</feature>
<dbReference type="PANTHER" id="PTHR47053">
    <property type="entry name" value="MUREIN DD-ENDOPEPTIDASE MEPH-RELATED"/>
    <property type="match status" value="1"/>
</dbReference>
<dbReference type="SUPFAM" id="SSF54001">
    <property type="entry name" value="Cysteine proteinases"/>
    <property type="match status" value="2"/>
</dbReference>
<keyword evidence="4" id="KW-0788">Thiol protease</keyword>
<evidence type="ECO:0000256" key="5">
    <source>
        <dbReference type="SAM" id="SignalP"/>
    </source>
</evidence>
<sequence length="304" mass="34796">MKKDNLILKLGVSIIIFNLFSSSTFAQTKALVTADILNVRTSPQINSEIIGKIPKGEFVTVLESGEWSKIDYYSQEAYVSSQYLTYQSNSIDIINDVSTQTYFEETYFDDLSKVLFDYNASNSTSYNLPKEVMDNTKYTELMKSNPLFEYAFKQLDKPYVYSMAGPESFDCSGFTYYIYKEIGIKIPRTSEQQSQKGINVDKSSLMPGDLVFFDTRSVNNSFDITDSYEDSEQYIDILFQNELSSLRDQKTSSNSFILEKVTHVGMYIGDNKFIHASSGGKKVIISDLTTGYYKTRYLFSKRYL</sequence>
<dbReference type="Gene3D" id="3.90.1720.10">
    <property type="entry name" value="endopeptidase domain like (from Nostoc punctiforme)"/>
    <property type="match status" value="1"/>
</dbReference>